<evidence type="ECO:0000256" key="2">
    <source>
        <dbReference type="SAM" id="Phobius"/>
    </source>
</evidence>
<evidence type="ECO:0000256" key="1">
    <source>
        <dbReference type="SAM" id="MobiDB-lite"/>
    </source>
</evidence>
<keyword evidence="2" id="KW-0472">Membrane</keyword>
<keyword evidence="2" id="KW-0812">Transmembrane</keyword>
<name>A0A1D3DZT9_9ACTN</name>
<feature type="region of interest" description="Disordered" evidence="1">
    <location>
        <begin position="56"/>
        <end position="141"/>
    </location>
</feature>
<gene>
    <name evidence="3" type="ORF">J116_004115</name>
</gene>
<feature type="transmembrane region" description="Helical" evidence="2">
    <location>
        <begin position="33"/>
        <end position="51"/>
    </location>
</feature>
<sequence>MAWTAMVLGGLLAFGALTALVVRDLDTADKLASVLGALAGAAGLAVSLRALSRRAPEPAATGPVVTTEGERSVAAGGTISGTVITGDGRSVGPLPPPSCGARPAPGPPADVWVPEVRTPGARSVGAGGDISGTVVTGDGGS</sequence>
<dbReference type="AlphaFoldDB" id="A0A1D3DZT9"/>
<keyword evidence="2" id="KW-1133">Transmembrane helix</keyword>
<protein>
    <submittedName>
        <fullName evidence="3">Uncharacterized protein</fullName>
    </submittedName>
</protein>
<comment type="caution">
    <text evidence="3">The sequence shown here is derived from an EMBL/GenBank/DDBJ whole genome shotgun (WGS) entry which is preliminary data.</text>
</comment>
<proteinExistence type="predicted"/>
<dbReference type="Proteomes" id="UP000095329">
    <property type="component" value="Unassembled WGS sequence"/>
</dbReference>
<organism evidence="3 4">
    <name type="scientific">Streptomyces thermolilacinus SPC6</name>
    <dbReference type="NCBI Taxonomy" id="1306406"/>
    <lineage>
        <taxon>Bacteria</taxon>
        <taxon>Bacillati</taxon>
        <taxon>Actinomycetota</taxon>
        <taxon>Actinomycetes</taxon>
        <taxon>Kitasatosporales</taxon>
        <taxon>Streptomycetaceae</taxon>
        <taxon>Streptomyces</taxon>
    </lineage>
</organism>
<dbReference type="eggNOG" id="ENOG5032DH0">
    <property type="taxonomic scope" value="Bacteria"/>
</dbReference>
<dbReference type="EMBL" id="ASHX02000001">
    <property type="protein sequence ID" value="OEJ97835.1"/>
    <property type="molecule type" value="Genomic_DNA"/>
</dbReference>
<reference evidence="3 4" key="1">
    <citation type="journal article" date="2013" name="Genome Announc.">
        <title>Genome Sequence of Streptomyces violaceusniger Strain SPC6, a Halotolerant Streptomycete That Exhibits Rapid Growth and Development.</title>
        <authorList>
            <person name="Chen X."/>
            <person name="Zhang B."/>
            <person name="Zhang W."/>
            <person name="Wu X."/>
            <person name="Zhang M."/>
            <person name="Chen T."/>
            <person name="Liu G."/>
            <person name="Dyson P."/>
        </authorList>
    </citation>
    <scope>NUCLEOTIDE SEQUENCE [LARGE SCALE GENOMIC DNA]</scope>
    <source>
        <strain evidence="3 4">SPC6</strain>
    </source>
</reference>
<feature type="compositionally biased region" description="Pro residues" evidence="1">
    <location>
        <begin position="93"/>
        <end position="108"/>
    </location>
</feature>
<evidence type="ECO:0000313" key="3">
    <source>
        <dbReference type="EMBL" id="OEJ97835.1"/>
    </source>
</evidence>
<keyword evidence="4" id="KW-1185">Reference proteome</keyword>
<accession>A0A1D3DZT9</accession>
<evidence type="ECO:0000313" key="4">
    <source>
        <dbReference type="Proteomes" id="UP000095329"/>
    </source>
</evidence>